<dbReference type="Gene3D" id="3.40.50.300">
    <property type="entry name" value="P-loop containing nucleotide triphosphate hydrolases"/>
    <property type="match status" value="2"/>
</dbReference>
<evidence type="ECO:0000313" key="8">
    <source>
        <dbReference type="EMBL" id="KAH8096882.1"/>
    </source>
</evidence>
<dbReference type="GO" id="GO:0005524">
    <property type="term" value="F:ATP binding"/>
    <property type="evidence" value="ECO:0007669"/>
    <property type="project" value="UniProtKB-UniRule"/>
</dbReference>
<feature type="compositionally biased region" description="Polar residues" evidence="6">
    <location>
        <begin position="261"/>
        <end position="272"/>
    </location>
</feature>
<dbReference type="PANTHER" id="PTHR21529">
    <property type="entry name" value="MAMMARY TURMOR VIRUS RECEPTOR HOMOLOG 1, 2 MTVR1, 2"/>
    <property type="match status" value="1"/>
</dbReference>
<evidence type="ECO:0000256" key="4">
    <source>
        <dbReference type="ARBA" id="ARBA00022840"/>
    </source>
</evidence>
<evidence type="ECO:0000256" key="6">
    <source>
        <dbReference type="SAM" id="MobiDB-lite"/>
    </source>
</evidence>
<sequence length="2186" mass="247793">MREYAPRSKRGGTQETHVQLDMTMFYPAAMKEELASEIAVSTLEGELRKPNVDKQQLLTDVLSLPGLLPFAISAMGHDSVSVLVAWLTQSFPTTIEGYLDSFAYLLTTEISQYLWRIGYLANGQASIQLATACLKAMQSVSFAETDITTSAKGGDIGFQTKRASQREAKKQRAVRAGRGMLIVSKPFEDLGVEIPATAAQSAQLTVELLQQQLALLQEFFHILRDPALAKTIRDNYINSALPVYPQADVEESHESLPSPDSPNNAPTLSPLTPRQCEAPAYPQVQPLTAALHFNSAQGFGDWRIHITTKAENDLRVLKRKSPDLLEIVLKKMKELSHGHFSRDNQKKLDLPSSDIDIPIFEAKMTGNSRIVYQVDCVKEYDEECERQVLRIFGIYTHEEMRRPFWQQVGHRLGGTGAKYRARCKFRTKPSTKGDNVFSPMSWPRQDNAEPESVITLPKSCEDEDVEVHSLLALDKVIPLSNAVLNGILADQNIAPFYLLSPDEQEIVYHKSSCYVLGRSGTGKTTTMLSKIFGVGRAWEKYCEAVEVIPKPRQVFVTQSEHLALKVGETYEKFSKMLSMENWTDEDVKNAKPEVSASAQAMPNLEEDLEKLNRKLPLSFSQLEDAHFPLFVTYGKLCELLERDFKPAKPLYSPKTPSQSDLPQAPLETLERSHQQFVTYRSFVKAYWKHFPSQVKKLYDPAQVFAEFMGVIKGSERALQTTTGYLLREEYYDLSVRVGTYHDSIERESVYDVFEAYLKFKRRRGEYDSADRTYRIYKGLREDGILGRKVDFVYVDEVQDNLLTDSFILRSICRNPNGLFWAGDTAQTISAGSSFKFNELRAFQYRLEKKGSKSSRSDNPQIFQLLKNYRSHGGIVSCAQSILELIIQFWPDSIDQISGESHNIPGPPPTFFRVWDEHSGGFEQFLFGGPGNHVGLGAQQCILVRDDDARRELRSRVGETCIILTLYESKGLEYDDVLLYNFFRDSTLDAKQWSVLLNALPVRPFHCPPFNKTLHGGVCRELKSLYVAATRARHNLWIADQSDNGEPIRIIWEQKGLVTVPKVGDPLPRLATLSSAEEWAEAAHRLAREKLYEQASVTYNRAGLIRERDIAKAYHLREVALDLPPTRHSQEGVRSRAFLSAADAFAACASEEKDSRRATTYHRHAAECYVQGQDSVKAGKAFIAANDFESAATTYHEASLFDDAVHIVQHHSESISEATREDILSEAKFYYLRKRRLEKAMKLFSTVDDAITYMEEYDFEDALLITLSKSMRLAAAAELQLSRGNIAEAISLLLQDKTNPRSSQKAHRILVDNLWRSTPLGGASKLKQDDFLLDISRQFNQSTGGLHFRDTIRMFRTIASRDFQSLSALSKQFYTEHQDPISALTCLDQHFSHGQGMRDLGLSREDFALLLENFLVYTREIQKIILNRRAHLQPGVQRLLGFRRMSEDSDEFLIYHGSLLGTSLSAPSTNPNTTAEGYLVSATDIVDLLKGTLARYLSQVIDKENMFCKVALAFRPCPLAGLFRECLDGKCSLHHIPAESMDLDWFHSGIRIVLQQILVLQTTSSFVSRSDQFEQRRFWLSTLYHALYPPHRRMGSAFILDHSLIPEAAQAISVVNEWVRDVLHDIQTYVHPSTYLTSIAEIAHLAFTFDGNAARTYLRQTSIVRTCPNPILLRDNKYNVVHDLLNTLDGSSSYSVSAGIVFFRQACHNNLYIDVGILCRILDSLCARIVFAQRARAMDSSFHNVKLPLSWLLSLPTETEAHANKVINLRFHLLEVIPFLLDRIYGRSDTLSYRDKPLNTVAPQVRQMFLFRIFQAISLLGFNVRHLEVQTHQVISAVYKPEWFYPKLFARYVCAHTFGGIVTALRHTELTSGSCLDPLVQLKVAARLNGREMDTRPVIHTLVFERNTDIHMLLKEGPLKGSSAVTRAEPSVLETSDVESHLEVFDQPMERLDDTGLERAPSPVDEDPEEITDTKVVDIEAATSLVDAANSLRVDITRSSAEIAAANRIQTAYRLHRWNRRVKRYGMDKARERLYLECLEVSTQMRMTYRILFLGPLPHLLVCLEKAQKYAQDTKKAVTKKLQSAERDTYDKTKRECDTAIGLYKSIIASRDHLKPTSILHRAQSRQDLKNEVQVAATLIRSLPKEVTQYWAYDLEMALKGIVKEKVQKRKGDRPVLNVGTGYDRVF</sequence>
<proteinExistence type="predicted"/>
<gene>
    <name evidence="8" type="ORF">BXZ70DRAFT_944950</name>
</gene>
<feature type="region of interest" description="Disordered" evidence="6">
    <location>
        <begin position="248"/>
        <end position="275"/>
    </location>
</feature>
<feature type="binding site" evidence="5">
    <location>
        <begin position="517"/>
        <end position="524"/>
    </location>
    <ligand>
        <name>ATP</name>
        <dbReference type="ChEBI" id="CHEBI:30616"/>
    </ligand>
</feature>
<dbReference type="InterPro" id="IPR039904">
    <property type="entry name" value="TRANK1"/>
</dbReference>
<dbReference type="Proteomes" id="UP000813824">
    <property type="component" value="Unassembled WGS sequence"/>
</dbReference>
<evidence type="ECO:0000256" key="2">
    <source>
        <dbReference type="ARBA" id="ARBA00022801"/>
    </source>
</evidence>
<keyword evidence="2 5" id="KW-0378">Hydrolase</keyword>
<keyword evidence="9" id="KW-1185">Reference proteome</keyword>
<evidence type="ECO:0000313" key="9">
    <source>
        <dbReference type="Proteomes" id="UP000813824"/>
    </source>
</evidence>
<name>A0A8K0XNC7_9AGAR</name>
<evidence type="ECO:0000259" key="7">
    <source>
        <dbReference type="PROSITE" id="PS51198"/>
    </source>
</evidence>
<keyword evidence="1 5" id="KW-0547">Nucleotide-binding</keyword>
<dbReference type="InterPro" id="IPR027417">
    <property type="entry name" value="P-loop_NTPase"/>
</dbReference>
<dbReference type="PROSITE" id="PS51198">
    <property type="entry name" value="UVRD_HELICASE_ATP_BIND"/>
    <property type="match status" value="1"/>
</dbReference>
<feature type="domain" description="UvrD-like helicase ATP-binding" evidence="7">
    <location>
        <begin position="496"/>
        <end position="871"/>
    </location>
</feature>
<dbReference type="PANTHER" id="PTHR21529:SF4">
    <property type="entry name" value="TPR AND ANKYRIN REPEAT-CONTAINING PROTEIN 1"/>
    <property type="match status" value="1"/>
</dbReference>
<dbReference type="OrthoDB" id="3156807at2759"/>
<dbReference type="GO" id="GO:0016787">
    <property type="term" value="F:hydrolase activity"/>
    <property type="evidence" value="ECO:0007669"/>
    <property type="project" value="UniProtKB-UniRule"/>
</dbReference>
<comment type="caution">
    <text evidence="8">The sequence shown here is derived from an EMBL/GenBank/DDBJ whole genome shotgun (WGS) entry which is preliminary data.</text>
</comment>
<dbReference type="InterPro" id="IPR014016">
    <property type="entry name" value="UvrD-like_ATP-bd"/>
</dbReference>
<evidence type="ECO:0000256" key="1">
    <source>
        <dbReference type="ARBA" id="ARBA00022741"/>
    </source>
</evidence>
<evidence type="ECO:0000256" key="5">
    <source>
        <dbReference type="PROSITE-ProRule" id="PRU00560"/>
    </source>
</evidence>
<dbReference type="EMBL" id="JAEVFJ010000022">
    <property type="protein sequence ID" value="KAH8096882.1"/>
    <property type="molecule type" value="Genomic_DNA"/>
</dbReference>
<accession>A0A8K0XNC7</accession>
<dbReference type="GO" id="GO:0004386">
    <property type="term" value="F:helicase activity"/>
    <property type="evidence" value="ECO:0007669"/>
    <property type="project" value="UniProtKB-UniRule"/>
</dbReference>
<reference evidence="8" key="1">
    <citation type="journal article" date="2021" name="New Phytol.">
        <title>Evolutionary innovations through gain and loss of genes in the ectomycorrhizal Boletales.</title>
        <authorList>
            <person name="Wu G."/>
            <person name="Miyauchi S."/>
            <person name="Morin E."/>
            <person name="Kuo A."/>
            <person name="Drula E."/>
            <person name="Varga T."/>
            <person name="Kohler A."/>
            <person name="Feng B."/>
            <person name="Cao Y."/>
            <person name="Lipzen A."/>
            <person name="Daum C."/>
            <person name="Hundley H."/>
            <person name="Pangilinan J."/>
            <person name="Johnson J."/>
            <person name="Barry K."/>
            <person name="LaButti K."/>
            <person name="Ng V."/>
            <person name="Ahrendt S."/>
            <person name="Min B."/>
            <person name="Choi I.G."/>
            <person name="Park H."/>
            <person name="Plett J.M."/>
            <person name="Magnuson J."/>
            <person name="Spatafora J.W."/>
            <person name="Nagy L.G."/>
            <person name="Henrissat B."/>
            <person name="Grigoriev I.V."/>
            <person name="Yang Z.L."/>
            <person name="Xu J."/>
            <person name="Martin F.M."/>
        </authorList>
    </citation>
    <scope>NUCLEOTIDE SEQUENCE</scope>
    <source>
        <strain evidence="8">KKN 215</strain>
    </source>
</reference>
<evidence type="ECO:0000256" key="3">
    <source>
        <dbReference type="ARBA" id="ARBA00022806"/>
    </source>
</evidence>
<keyword evidence="4 5" id="KW-0067">ATP-binding</keyword>
<protein>
    <recommendedName>
        <fullName evidence="7">UvrD-like helicase ATP-binding domain-containing protein</fullName>
    </recommendedName>
</protein>
<organism evidence="8 9">
    <name type="scientific">Cristinia sonorae</name>
    <dbReference type="NCBI Taxonomy" id="1940300"/>
    <lineage>
        <taxon>Eukaryota</taxon>
        <taxon>Fungi</taxon>
        <taxon>Dikarya</taxon>
        <taxon>Basidiomycota</taxon>
        <taxon>Agaricomycotina</taxon>
        <taxon>Agaricomycetes</taxon>
        <taxon>Agaricomycetidae</taxon>
        <taxon>Agaricales</taxon>
        <taxon>Pleurotineae</taxon>
        <taxon>Stephanosporaceae</taxon>
        <taxon>Cristinia</taxon>
    </lineage>
</organism>
<keyword evidence="3 5" id="KW-0347">Helicase</keyword>
<dbReference type="SUPFAM" id="SSF52540">
    <property type="entry name" value="P-loop containing nucleoside triphosphate hydrolases"/>
    <property type="match status" value="1"/>
</dbReference>